<evidence type="ECO:0000313" key="2">
    <source>
        <dbReference type="EnsemblPlants" id="AET1Gv20577200.1"/>
    </source>
</evidence>
<feature type="region of interest" description="Disordered" evidence="1">
    <location>
        <begin position="35"/>
        <end position="54"/>
    </location>
</feature>
<dbReference type="GO" id="GO:0006121">
    <property type="term" value="P:mitochondrial electron transport, succinate to ubiquinone"/>
    <property type="evidence" value="ECO:0007669"/>
    <property type="project" value="InterPro"/>
</dbReference>
<organism evidence="2 3">
    <name type="scientific">Aegilops tauschii subsp. strangulata</name>
    <name type="common">Goatgrass</name>
    <dbReference type="NCBI Taxonomy" id="200361"/>
    <lineage>
        <taxon>Eukaryota</taxon>
        <taxon>Viridiplantae</taxon>
        <taxon>Streptophyta</taxon>
        <taxon>Embryophyta</taxon>
        <taxon>Tracheophyta</taxon>
        <taxon>Spermatophyta</taxon>
        <taxon>Magnoliopsida</taxon>
        <taxon>Liliopsida</taxon>
        <taxon>Poales</taxon>
        <taxon>Poaceae</taxon>
        <taxon>BOP clade</taxon>
        <taxon>Pooideae</taxon>
        <taxon>Triticodae</taxon>
        <taxon>Triticeae</taxon>
        <taxon>Triticinae</taxon>
        <taxon>Aegilops</taxon>
    </lineage>
</organism>
<name>A0A452YYX4_AEGTS</name>
<dbReference type="STRING" id="200361.A0A452YYX4"/>
<reference evidence="2" key="4">
    <citation type="submission" date="2019-03" db="UniProtKB">
        <authorList>
            <consortium name="EnsemblPlants"/>
        </authorList>
    </citation>
    <scope>IDENTIFICATION</scope>
</reference>
<keyword evidence="3" id="KW-1185">Reference proteome</keyword>
<dbReference type="Proteomes" id="UP000015105">
    <property type="component" value="Chromosome 1D"/>
</dbReference>
<reference evidence="3" key="2">
    <citation type="journal article" date="2017" name="Nat. Plants">
        <title>The Aegilops tauschii genome reveals multiple impacts of transposons.</title>
        <authorList>
            <person name="Zhao G."/>
            <person name="Zou C."/>
            <person name="Li K."/>
            <person name="Wang K."/>
            <person name="Li T."/>
            <person name="Gao L."/>
            <person name="Zhang X."/>
            <person name="Wang H."/>
            <person name="Yang Z."/>
            <person name="Liu X."/>
            <person name="Jiang W."/>
            <person name="Mao L."/>
            <person name="Kong X."/>
            <person name="Jiao Y."/>
            <person name="Jia J."/>
        </authorList>
    </citation>
    <scope>NUCLEOTIDE SEQUENCE [LARGE SCALE GENOMIC DNA]</scope>
    <source>
        <strain evidence="3">cv. AL8/78</strain>
    </source>
</reference>
<dbReference type="GO" id="GO:0006099">
    <property type="term" value="P:tricarboxylic acid cycle"/>
    <property type="evidence" value="ECO:0007669"/>
    <property type="project" value="InterPro"/>
</dbReference>
<feature type="region of interest" description="Disordered" evidence="1">
    <location>
        <begin position="1"/>
        <end position="27"/>
    </location>
</feature>
<dbReference type="EnsemblPlants" id="AET1Gv20577200.1">
    <property type="protein sequence ID" value="AET1Gv20577200.1"/>
    <property type="gene ID" value="AET1Gv20577200"/>
</dbReference>
<accession>A0A452YYX4</accession>
<evidence type="ECO:0000256" key="1">
    <source>
        <dbReference type="SAM" id="MobiDB-lite"/>
    </source>
</evidence>
<evidence type="ECO:0000313" key="3">
    <source>
        <dbReference type="Proteomes" id="UP000015105"/>
    </source>
</evidence>
<sequence length="267" mass="28461">QHLPNPLRAQNEPLCPSSSPRSPGDLTAANRVADARHRHGVAIPSPIQNPSSRPLPRGCGAGAPAWIPRALLPLPRFPAAAAPSPAIPSPAIGSPPGLGKVLGHEPTSHLSGTQFLPCWFSTVASNGSPMQNTQVSETCKSVAGMGHSDALKATEGASPKVAAFSPLEAAIAKPRSSPLTSESSKVRRSEILTGVTFYMIPALLLSSRNSISTSLMVAAVYHQIYMFHKEIFLDYVHHDITRKWALIYFKLLLLVMAKDTIVDFGLV</sequence>
<reference evidence="2" key="5">
    <citation type="journal article" date="2021" name="G3 (Bethesda)">
        <title>Aegilops tauschii genome assembly Aet v5.0 features greater sequence contiguity and improved annotation.</title>
        <authorList>
            <person name="Wang L."/>
            <person name="Zhu T."/>
            <person name="Rodriguez J.C."/>
            <person name="Deal K.R."/>
            <person name="Dubcovsky J."/>
            <person name="McGuire P.E."/>
            <person name="Lux T."/>
            <person name="Spannagl M."/>
            <person name="Mayer K.F.X."/>
            <person name="Baldrich P."/>
            <person name="Meyers B.C."/>
            <person name="Huo N."/>
            <person name="Gu Y.Q."/>
            <person name="Zhou H."/>
            <person name="Devos K.M."/>
            <person name="Bennetzen J.L."/>
            <person name="Unver T."/>
            <person name="Budak H."/>
            <person name="Gulick P.J."/>
            <person name="Galiba G."/>
            <person name="Kalapos B."/>
            <person name="Nelson D.R."/>
            <person name="Li P."/>
            <person name="You F.M."/>
            <person name="Luo M.C."/>
            <person name="Dvorak J."/>
        </authorList>
    </citation>
    <scope>NUCLEOTIDE SEQUENCE [LARGE SCALE GENOMIC DNA]</scope>
    <source>
        <strain evidence="2">cv. AL8/78</strain>
    </source>
</reference>
<proteinExistence type="predicted"/>
<protein>
    <submittedName>
        <fullName evidence="2">Uncharacterized protein</fullName>
    </submittedName>
</protein>
<dbReference type="GO" id="GO:0045273">
    <property type="term" value="C:respiratory chain complex II (succinate dehydrogenase)"/>
    <property type="evidence" value="ECO:0007669"/>
    <property type="project" value="InterPro"/>
</dbReference>
<dbReference type="GO" id="GO:0005743">
    <property type="term" value="C:mitochondrial inner membrane"/>
    <property type="evidence" value="ECO:0007669"/>
    <property type="project" value="InterPro"/>
</dbReference>
<dbReference type="PANTHER" id="PTHR36358:SF1">
    <property type="entry name" value="SUCCINATE DEHYDROGENASE SUBUNIT 4, MITOCHONDRIAL"/>
    <property type="match status" value="1"/>
</dbReference>
<reference evidence="3" key="1">
    <citation type="journal article" date="2014" name="Science">
        <title>Ancient hybridizations among the ancestral genomes of bread wheat.</title>
        <authorList>
            <consortium name="International Wheat Genome Sequencing Consortium,"/>
            <person name="Marcussen T."/>
            <person name="Sandve S.R."/>
            <person name="Heier L."/>
            <person name="Spannagl M."/>
            <person name="Pfeifer M."/>
            <person name="Jakobsen K.S."/>
            <person name="Wulff B.B."/>
            <person name="Steuernagel B."/>
            <person name="Mayer K.F."/>
            <person name="Olsen O.A."/>
        </authorList>
    </citation>
    <scope>NUCLEOTIDE SEQUENCE [LARGE SCALE GENOMIC DNA]</scope>
    <source>
        <strain evidence="3">cv. AL8/78</strain>
    </source>
</reference>
<reference evidence="2" key="3">
    <citation type="journal article" date="2017" name="Nature">
        <title>Genome sequence of the progenitor of the wheat D genome Aegilops tauschii.</title>
        <authorList>
            <person name="Luo M.C."/>
            <person name="Gu Y.Q."/>
            <person name="Puiu D."/>
            <person name="Wang H."/>
            <person name="Twardziok S.O."/>
            <person name="Deal K.R."/>
            <person name="Huo N."/>
            <person name="Zhu T."/>
            <person name="Wang L."/>
            <person name="Wang Y."/>
            <person name="McGuire P.E."/>
            <person name="Liu S."/>
            <person name="Long H."/>
            <person name="Ramasamy R.K."/>
            <person name="Rodriguez J.C."/>
            <person name="Van S.L."/>
            <person name="Yuan L."/>
            <person name="Wang Z."/>
            <person name="Xia Z."/>
            <person name="Xiao L."/>
            <person name="Anderson O.D."/>
            <person name="Ouyang S."/>
            <person name="Liang Y."/>
            <person name="Zimin A.V."/>
            <person name="Pertea G."/>
            <person name="Qi P."/>
            <person name="Bennetzen J.L."/>
            <person name="Dai X."/>
            <person name="Dawson M.W."/>
            <person name="Muller H.G."/>
            <person name="Kugler K."/>
            <person name="Rivarola-Duarte L."/>
            <person name="Spannagl M."/>
            <person name="Mayer K.F.X."/>
            <person name="Lu F.H."/>
            <person name="Bevan M.W."/>
            <person name="Leroy P."/>
            <person name="Li P."/>
            <person name="You F.M."/>
            <person name="Sun Q."/>
            <person name="Liu Z."/>
            <person name="Lyons E."/>
            <person name="Wicker T."/>
            <person name="Salzberg S.L."/>
            <person name="Devos K.M."/>
            <person name="Dvorak J."/>
        </authorList>
    </citation>
    <scope>NUCLEOTIDE SEQUENCE [LARGE SCALE GENOMIC DNA]</scope>
    <source>
        <strain evidence="2">cv. AL8/78</strain>
    </source>
</reference>
<dbReference type="InterPro" id="IPR044963">
    <property type="entry name" value="SDH4"/>
</dbReference>
<dbReference type="AlphaFoldDB" id="A0A452YYX4"/>
<dbReference type="Gramene" id="AET1Gv20577200.1">
    <property type="protein sequence ID" value="AET1Gv20577200.1"/>
    <property type="gene ID" value="AET1Gv20577200"/>
</dbReference>
<dbReference type="PANTHER" id="PTHR36358">
    <property type="entry name" value="SUCCINATE DEHYDROGENASE SUBUNIT 4, MITOCHONDRIAL"/>
    <property type="match status" value="1"/>
</dbReference>